<organism evidence="8 9">
    <name type="scientific">Nannocystis exedens</name>
    <dbReference type="NCBI Taxonomy" id="54"/>
    <lineage>
        <taxon>Bacteria</taxon>
        <taxon>Pseudomonadati</taxon>
        <taxon>Myxococcota</taxon>
        <taxon>Polyangia</taxon>
        <taxon>Nannocystales</taxon>
        <taxon>Nannocystaceae</taxon>
        <taxon>Nannocystis</taxon>
    </lineage>
</organism>
<dbReference type="InterPro" id="IPR046778">
    <property type="entry name" value="UPF0758_N"/>
</dbReference>
<accession>A0A1I2AI25</accession>
<dbReference type="SUPFAM" id="SSF47781">
    <property type="entry name" value="RuvA domain 2-like"/>
    <property type="match status" value="1"/>
</dbReference>
<dbReference type="GO" id="GO:0006508">
    <property type="term" value="P:proteolysis"/>
    <property type="evidence" value="ECO:0007669"/>
    <property type="project" value="UniProtKB-KW"/>
</dbReference>
<dbReference type="InterPro" id="IPR037518">
    <property type="entry name" value="MPN"/>
</dbReference>
<dbReference type="OrthoDB" id="9804482at2"/>
<dbReference type="InterPro" id="IPR010994">
    <property type="entry name" value="RuvA_2-like"/>
</dbReference>
<gene>
    <name evidence="8" type="ORF">SAMN02745121_04281</name>
</gene>
<dbReference type="AlphaFoldDB" id="A0A1I2AI25"/>
<dbReference type="PROSITE" id="PS50249">
    <property type="entry name" value="MPN"/>
    <property type="match status" value="1"/>
</dbReference>
<evidence type="ECO:0000256" key="5">
    <source>
        <dbReference type="ARBA" id="ARBA00023049"/>
    </source>
</evidence>
<keyword evidence="9" id="KW-1185">Reference proteome</keyword>
<keyword evidence="2" id="KW-0479">Metal-binding</keyword>
<evidence type="ECO:0000256" key="3">
    <source>
        <dbReference type="ARBA" id="ARBA00022801"/>
    </source>
</evidence>
<evidence type="ECO:0000313" key="8">
    <source>
        <dbReference type="EMBL" id="SFE43641.1"/>
    </source>
</evidence>
<proteinExistence type="inferred from homology"/>
<protein>
    <submittedName>
        <fullName evidence="8">DNA replication and repair protein RadC</fullName>
    </submittedName>
</protein>
<dbReference type="RefSeq" id="WP_096328040.1">
    <property type="nucleotide sequence ID" value="NZ_FOMX01000013.1"/>
</dbReference>
<dbReference type="PROSITE" id="PS01302">
    <property type="entry name" value="UPF0758"/>
    <property type="match status" value="1"/>
</dbReference>
<evidence type="ECO:0000256" key="1">
    <source>
        <dbReference type="ARBA" id="ARBA00022670"/>
    </source>
</evidence>
<keyword evidence="3" id="KW-0378">Hydrolase</keyword>
<comment type="similarity">
    <text evidence="6">Belongs to the UPF0758 family.</text>
</comment>
<dbReference type="GO" id="GO:0008237">
    <property type="term" value="F:metallopeptidase activity"/>
    <property type="evidence" value="ECO:0007669"/>
    <property type="project" value="UniProtKB-KW"/>
</dbReference>
<dbReference type="Gene3D" id="3.40.140.10">
    <property type="entry name" value="Cytidine Deaminase, domain 2"/>
    <property type="match status" value="1"/>
</dbReference>
<keyword evidence="5" id="KW-0482">Metalloprotease</keyword>
<evidence type="ECO:0000256" key="4">
    <source>
        <dbReference type="ARBA" id="ARBA00022833"/>
    </source>
</evidence>
<sequence>MSQGSGENCGDDDPEAGARARAIERPRERMYAFGPAVLSNVELVALLLGGGRAEQRALALLQRLGGLSGLMRGLPHQLAESPGIGEASATAVCAAVELARRIGQLQLPVEAAVRGSDDVRRFVHAHLRGRSQEVFMILGLDSRRRIRLIKEVGLGSVAHVQVHPREVFRPLTQAGAHSVILVHNHPSGEPNPSESDVGLTHRLVECGWLMGIPVVDHLIVTDGGCTSMLALGLLPEAPLPPEAPL</sequence>
<dbReference type="Pfam" id="PF04002">
    <property type="entry name" value="RadC"/>
    <property type="match status" value="1"/>
</dbReference>
<evidence type="ECO:0000313" key="9">
    <source>
        <dbReference type="Proteomes" id="UP000199400"/>
    </source>
</evidence>
<feature type="domain" description="MPN" evidence="7">
    <location>
        <begin position="112"/>
        <end position="234"/>
    </location>
</feature>
<reference evidence="9" key="1">
    <citation type="submission" date="2016-10" db="EMBL/GenBank/DDBJ databases">
        <authorList>
            <person name="Varghese N."/>
            <person name="Submissions S."/>
        </authorList>
    </citation>
    <scope>NUCLEOTIDE SEQUENCE [LARGE SCALE GENOMIC DNA]</scope>
    <source>
        <strain evidence="9">ATCC 25963</strain>
    </source>
</reference>
<dbReference type="NCBIfam" id="NF000642">
    <property type="entry name" value="PRK00024.1"/>
    <property type="match status" value="1"/>
</dbReference>
<dbReference type="InterPro" id="IPR001405">
    <property type="entry name" value="UPF0758"/>
</dbReference>
<dbReference type="InterPro" id="IPR025657">
    <property type="entry name" value="RadC_JAB"/>
</dbReference>
<name>A0A1I2AI25_9BACT</name>
<dbReference type="CDD" id="cd08071">
    <property type="entry name" value="MPN_DUF2466"/>
    <property type="match status" value="1"/>
</dbReference>
<dbReference type="GO" id="GO:0046872">
    <property type="term" value="F:metal ion binding"/>
    <property type="evidence" value="ECO:0007669"/>
    <property type="project" value="UniProtKB-KW"/>
</dbReference>
<keyword evidence="4" id="KW-0862">Zinc</keyword>
<dbReference type="PANTHER" id="PTHR30471:SF3">
    <property type="entry name" value="UPF0758 PROTEIN YEES-RELATED"/>
    <property type="match status" value="1"/>
</dbReference>
<evidence type="ECO:0000256" key="6">
    <source>
        <dbReference type="RuleBase" id="RU003797"/>
    </source>
</evidence>
<dbReference type="STRING" id="54.SAMN02745121_04281"/>
<dbReference type="PANTHER" id="PTHR30471">
    <property type="entry name" value="DNA REPAIR PROTEIN RADC"/>
    <property type="match status" value="1"/>
</dbReference>
<dbReference type="NCBIfam" id="TIGR00608">
    <property type="entry name" value="radc"/>
    <property type="match status" value="1"/>
</dbReference>
<dbReference type="EMBL" id="FOMX01000013">
    <property type="protein sequence ID" value="SFE43641.1"/>
    <property type="molecule type" value="Genomic_DNA"/>
</dbReference>
<dbReference type="Pfam" id="PF20582">
    <property type="entry name" value="UPF0758_N"/>
    <property type="match status" value="1"/>
</dbReference>
<dbReference type="InterPro" id="IPR020891">
    <property type="entry name" value="UPF0758_CS"/>
</dbReference>
<evidence type="ECO:0000256" key="2">
    <source>
        <dbReference type="ARBA" id="ARBA00022723"/>
    </source>
</evidence>
<keyword evidence="1" id="KW-0645">Protease</keyword>
<evidence type="ECO:0000259" key="7">
    <source>
        <dbReference type="PROSITE" id="PS50249"/>
    </source>
</evidence>
<dbReference type="Proteomes" id="UP000199400">
    <property type="component" value="Unassembled WGS sequence"/>
</dbReference>